<organism evidence="1 2">
    <name type="scientific">Streptomyces citrinus</name>
    <dbReference type="NCBI Taxonomy" id="3118173"/>
    <lineage>
        <taxon>Bacteria</taxon>
        <taxon>Bacillati</taxon>
        <taxon>Actinomycetota</taxon>
        <taxon>Actinomycetes</taxon>
        <taxon>Kitasatosporales</taxon>
        <taxon>Streptomycetaceae</taxon>
        <taxon>Streptomyces</taxon>
    </lineage>
</organism>
<evidence type="ECO:0000313" key="1">
    <source>
        <dbReference type="EMBL" id="WWQ66175.1"/>
    </source>
</evidence>
<keyword evidence="2" id="KW-1185">Reference proteome</keyword>
<accession>A0ACD5AGI5</accession>
<name>A0ACD5AGI5_9ACTN</name>
<protein>
    <submittedName>
        <fullName evidence="1">Uncharacterized protein</fullName>
    </submittedName>
</protein>
<dbReference type="Proteomes" id="UP001432251">
    <property type="component" value="Chromosome"/>
</dbReference>
<proteinExistence type="predicted"/>
<sequence length="117" mass="12262">MRGGGFQVVLDPAYRMPQPGERQEAGSAGPAGDPAPAVARTRELLARRAALLGRRDEPPPPVPESALLDAVRRCGGQHRGWLPGGIPDVAPPILQALHINHQAEPAGHPWLVVVSGG</sequence>
<reference evidence="1" key="1">
    <citation type="journal article" date="2025" name="Int. J. Syst. Evol. Microbiol.">
        <title>Streptomyces citrinus sp. nov., with yellow diffusible pigment.</title>
        <authorList>
            <person name="He Y."/>
            <person name="Yang E."/>
            <person name="Xu J."/>
            <person name="Sun Y."/>
            <person name="Sun L."/>
        </authorList>
    </citation>
    <scope>NUCLEOTIDE SEQUENCE</scope>
    <source>
        <strain evidence="1">Q6</strain>
    </source>
</reference>
<evidence type="ECO:0000313" key="2">
    <source>
        <dbReference type="Proteomes" id="UP001432251"/>
    </source>
</evidence>
<dbReference type="EMBL" id="CP146022">
    <property type="protein sequence ID" value="WWQ66175.1"/>
    <property type="molecule type" value="Genomic_DNA"/>
</dbReference>
<gene>
    <name evidence="1" type="ORF">V2W30_24505</name>
</gene>